<dbReference type="Proteomes" id="UP000002527">
    <property type="component" value="Chromosome"/>
</dbReference>
<sequence>MVQKNRSKEVWLVPKRGSLHQTICLIESLINRNYDQTRWNEQKQNNIGNDLRKRGAVREKRSPSNQSIRTLLASIPQYLGFLYIDSNTTPNTVKITDAGRYLYNFHKDSIENIGTLGEGKKSGGLIETSSVFLEQFEKLQITNPVILKDCENILVFPFRVILKLLIELNYLDREELAYFVFSIRDESEIPLTIEKIKKYRKQDLMERDTEIKLFKETHIGNITLVKASSASYFENLCYSTGIIERFKIQIPNPGSSDSNKLPAIKIKDEQEVYVKEVLSSKYEKSQVYNFGNNLKLWVDYIGNPNRKIPPRDIEIENKGNSNLIIIIEQNGVMIKGDLIKSGCSLVSPMFINENYAIIFISPVDGTVLEKATIKPDYLSGKYEFNINSNLSITNNENIDEIGQIINEHSAAKTFDKNYLSYLGIIGDIIGADLTNNKNLRGAYYEYLFYKLLEQLREEKIIDDVYWNGKVGEFGLPRPAPGGKTGTPDIIFIINDEFFILELTTIKAKSAQFSAEGSSVPDHIKLFAEEHPEAIVNGIYTAPTIHDRNTSAMKAILDPLGINLKCIEDRELVDLLLSKDRNLIYSELKSGK</sequence>
<dbReference type="InterPro" id="IPR018573">
    <property type="entry name" value="Restrct_endonuc_II_AlwI"/>
</dbReference>
<reference evidence="1 2" key="1">
    <citation type="journal article" date="2004" name="Nucleic Acids Res.">
        <title>The genome sequence of Bacillus cereus ATCC 10987 reveals metabolic adaptations and a large plasmid related to Bacillus anthracis pXO1.</title>
        <authorList>
            <person name="Rasko D.A."/>
            <person name="Ravel J."/>
            <person name="Okstad O.A."/>
            <person name="Helgason E."/>
            <person name="Cer R.Z."/>
            <person name="Jiang L."/>
            <person name="Shores K.A."/>
            <person name="Fouts D.E."/>
            <person name="Tourasse N.J."/>
            <person name="Angiuoli S.V."/>
            <person name="Kolonay J."/>
            <person name="Nelson W.C."/>
            <person name="Kolsto A.-B."/>
            <person name="Fraser C.M."/>
            <person name="Read T.D."/>
        </authorList>
    </citation>
    <scope>NUCLEOTIDE SEQUENCE [LARGE SCALE GENOMIC DNA]</scope>
    <source>
        <strain evidence="2">ATCC 10987 / NRS 248</strain>
    </source>
</reference>
<proteinExistence type="predicted"/>
<protein>
    <recommendedName>
        <fullName evidence="3">AlwI family type II restriction endonuclease</fullName>
    </recommendedName>
</protein>
<evidence type="ECO:0000313" key="1">
    <source>
        <dbReference type="EMBL" id="AAS44505.1"/>
    </source>
</evidence>
<organism evidence="1 2">
    <name type="scientific">Bacillus cereus (strain ATCC 10987 / NRS 248)</name>
    <dbReference type="NCBI Taxonomy" id="222523"/>
    <lineage>
        <taxon>Bacteria</taxon>
        <taxon>Bacillati</taxon>
        <taxon>Bacillota</taxon>
        <taxon>Bacilli</taxon>
        <taxon>Bacillales</taxon>
        <taxon>Bacillaceae</taxon>
        <taxon>Bacillus</taxon>
        <taxon>Bacillus cereus group</taxon>
    </lineage>
</organism>
<evidence type="ECO:0000313" key="2">
    <source>
        <dbReference type="Proteomes" id="UP000002527"/>
    </source>
</evidence>
<accession>Q72WX3</accession>
<name>Q72WX3_BACC1</name>
<dbReference type="REBASE" id="7705">
    <property type="entry name" value="BceSIII"/>
</dbReference>
<dbReference type="Gene3D" id="3.40.91.50">
    <property type="match status" value="1"/>
</dbReference>
<dbReference type="HOGENOM" id="CLU_545931_0_0_9"/>
<dbReference type="AlphaFoldDB" id="Q72WX3"/>
<dbReference type="EMBL" id="AE017194">
    <property type="protein sequence ID" value="AAS44505.1"/>
    <property type="molecule type" value="Genomic_DNA"/>
</dbReference>
<evidence type="ECO:0008006" key="3">
    <source>
        <dbReference type="Google" id="ProtNLM"/>
    </source>
</evidence>
<dbReference type="KEGG" id="bca:BCE_5605"/>
<gene>
    <name evidence="1" type="ordered locus">BCE_5605</name>
</gene>
<dbReference type="Pfam" id="PF09491">
    <property type="entry name" value="RE_AlwI"/>
    <property type="match status" value="2"/>
</dbReference>